<protein>
    <submittedName>
        <fullName evidence="2">DoxX family membrane protein</fullName>
    </submittedName>
</protein>
<feature type="transmembrane region" description="Helical" evidence="1">
    <location>
        <begin position="12"/>
        <end position="35"/>
    </location>
</feature>
<dbReference type="EMBL" id="CP097218">
    <property type="protein sequence ID" value="UQN29427.1"/>
    <property type="molecule type" value="Genomic_DNA"/>
</dbReference>
<reference evidence="2" key="1">
    <citation type="submission" date="2022-05" db="EMBL/GenBank/DDBJ databases">
        <title>Genomic analysis of Brachybacterium sp. CBA3104.</title>
        <authorList>
            <person name="Roh S.W."/>
            <person name="Kim Y.B."/>
            <person name="Kim Y."/>
        </authorList>
    </citation>
    <scope>NUCLEOTIDE SEQUENCE</scope>
    <source>
        <strain evidence="2">CBA3104</strain>
    </source>
</reference>
<dbReference type="Proteomes" id="UP001055868">
    <property type="component" value="Chromosome"/>
</dbReference>
<dbReference type="RefSeq" id="WP_249478624.1">
    <property type="nucleotide sequence ID" value="NZ_CP097218.1"/>
</dbReference>
<accession>A0ABY4N4D3</accession>
<evidence type="ECO:0000313" key="3">
    <source>
        <dbReference type="Proteomes" id="UP001055868"/>
    </source>
</evidence>
<keyword evidence="1" id="KW-0812">Transmembrane</keyword>
<proteinExistence type="predicted"/>
<evidence type="ECO:0000256" key="1">
    <source>
        <dbReference type="SAM" id="Phobius"/>
    </source>
</evidence>
<name>A0ABY4N4D3_9MICO</name>
<keyword evidence="3" id="KW-1185">Reference proteome</keyword>
<gene>
    <name evidence="2" type="ORF">M4486_17605</name>
</gene>
<organism evidence="2 3">
    <name type="scientific">Brachybacterium kimchii</name>
    <dbReference type="NCBI Taxonomy" id="2942909"/>
    <lineage>
        <taxon>Bacteria</taxon>
        <taxon>Bacillati</taxon>
        <taxon>Actinomycetota</taxon>
        <taxon>Actinomycetes</taxon>
        <taxon>Micrococcales</taxon>
        <taxon>Dermabacteraceae</taxon>
        <taxon>Brachybacterium</taxon>
    </lineage>
</organism>
<keyword evidence="1" id="KW-1133">Transmembrane helix</keyword>
<keyword evidence="1" id="KW-0472">Membrane</keyword>
<feature type="transmembrane region" description="Helical" evidence="1">
    <location>
        <begin position="125"/>
        <end position="143"/>
    </location>
</feature>
<sequence length="159" mass="16397">MSPGSERAHWSGRAASVAVGAALVARLVLAALWLVEGAVKVHAGFGAADIGLVVEGARSDPRVPEVFGLFAEHVMAPLSGAFGIGIPVLELALGAGLALGWGRRLLALASSATLALYWMSDQLVVQYPVMMLLGAVVLCLARGPVRARAPRSSVGPTHR</sequence>
<evidence type="ECO:0000313" key="2">
    <source>
        <dbReference type="EMBL" id="UQN29427.1"/>
    </source>
</evidence>